<gene>
    <name evidence="1" type="ORF">HME9304_02583</name>
</gene>
<sequence>MFRTVFLFAHILKSDLYPDNSLQLYIFNETGIFQIILSDYAKRERDKRPPIQIFHKFVSNMFVGHGQTTL</sequence>
<dbReference type="AlphaFoldDB" id="A0A2Z4LUY1"/>
<name>A0A2Z4LUY1_9FLAO</name>
<dbReference type="EMBL" id="CP030104">
    <property type="protein sequence ID" value="AWX45562.1"/>
    <property type="molecule type" value="Genomic_DNA"/>
</dbReference>
<proteinExistence type="predicted"/>
<evidence type="ECO:0000313" key="2">
    <source>
        <dbReference type="Proteomes" id="UP000248536"/>
    </source>
</evidence>
<dbReference type="KEGG" id="spon:HME9304_02583"/>
<organism evidence="1 2">
    <name type="scientific">Flagellimonas maritima</name>
    <dbReference type="NCBI Taxonomy" id="1383885"/>
    <lineage>
        <taxon>Bacteria</taxon>
        <taxon>Pseudomonadati</taxon>
        <taxon>Bacteroidota</taxon>
        <taxon>Flavobacteriia</taxon>
        <taxon>Flavobacteriales</taxon>
        <taxon>Flavobacteriaceae</taxon>
        <taxon>Flagellimonas</taxon>
    </lineage>
</organism>
<dbReference type="Proteomes" id="UP000248536">
    <property type="component" value="Chromosome"/>
</dbReference>
<protein>
    <submittedName>
        <fullName evidence="1">Uncharacterized protein</fullName>
    </submittedName>
</protein>
<reference evidence="1 2" key="1">
    <citation type="submission" date="2018-06" db="EMBL/GenBank/DDBJ databases">
        <title>Spongiibacterium sp. HME9304 Genome sequencing and assembly.</title>
        <authorList>
            <person name="Kang H."/>
            <person name="Kim H."/>
            <person name="Joh K."/>
        </authorList>
    </citation>
    <scope>NUCLEOTIDE SEQUENCE [LARGE SCALE GENOMIC DNA]</scope>
    <source>
        <strain evidence="1 2">HME9304</strain>
    </source>
</reference>
<evidence type="ECO:0000313" key="1">
    <source>
        <dbReference type="EMBL" id="AWX45562.1"/>
    </source>
</evidence>
<keyword evidence="2" id="KW-1185">Reference proteome</keyword>
<accession>A0A2Z4LUY1</accession>